<sequence>MDNEENVQISVENEKFSLSKKNLMTSSAFFNAMFSGRYAESRQKCINLKEPITKEAFAIFADFLSFGFFPDKLHASMIPDLFLAAHFLHCHVFLDALTKKVFDLVQKCASFSPILFLFGEEMMLDDLTKAAFDAMKRDPLSAASSEDFSRLPLELLEELIVKNYDCKEADMLKAALLWVKGNFLSPVDAVDLLRLFRPALISKREMERLDSSGEFTEYLFDLREEFNAYNSNLAVQPLIQKPRTRLRCEERLSVQVEGIVCQTPVRMRREHLIDAMSDATIDREHRHLIDPAHVVLEFNGFIYVLGEYRAKNSLQPTKVSKRFDPRTGTWFEIAPMNQSRSSFAAVACGEFIYVFGGKRRSHGLRACERYCPRTNSWKNIAQLPAALWQHSAVAINDAIYISGGNTKARGEVKLDVFVKYDPKLNKFTKMAELISERVDHTMAVIDKNQIAILGGRDPSENAFCSTVEIYDIKANRWMFYSQIRPFGPLLASSKLNYSIVDGDSGEKLAHIWAVDFKNSGEIIEFNFLTRQLRALPTEEHVKVFDIS</sequence>
<dbReference type="AlphaFoldDB" id="E4YTZ7"/>
<dbReference type="CDD" id="cd01165">
    <property type="entry name" value="BTB_POZ"/>
    <property type="match status" value="1"/>
</dbReference>
<dbReference type="InterPro" id="IPR006652">
    <property type="entry name" value="Kelch_1"/>
</dbReference>
<dbReference type="SUPFAM" id="SSF117281">
    <property type="entry name" value="Kelch motif"/>
    <property type="match status" value="1"/>
</dbReference>
<keyword evidence="1" id="KW-0880">Kelch repeat</keyword>
<dbReference type="EMBL" id="FN655368">
    <property type="protein sequence ID" value="CBY38936.1"/>
    <property type="molecule type" value="Genomic_DNA"/>
</dbReference>
<dbReference type="Proteomes" id="UP000011014">
    <property type="component" value="Unassembled WGS sequence"/>
</dbReference>
<evidence type="ECO:0000259" key="3">
    <source>
        <dbReference type="PROSITE" id="PS50097"/>
    </source>
</evidence>
<dbReference type="Pfam" id="PF00651">
    <property type="entry name" value="BTB"/>
    <property type="match status" value="1"/>
</dbReference>
<dbReference type="InterPro" id="IPR011705">
    <property type="entry name" value="BACK"/>
</dbReference>
<evidence type="ECO:0000313" key="4">
    <source>
        <dbReference type="EMBL" id="CBY38936.1"/>
    </source>
</evidence>
<dbReference type="PANTHER" id="PTHR45632:SF3">
    <property type="entry name" value="KELCH-LIKE PROTEIN 32"/>
    <property type="match status" value="1"/>
</dbReference>
<dbReference type="Gene3D" id="3.30.710.10">
    <property type="entry name" value="Potassium Channel Kv1.1, Chain A"/>
    <property type="match status" value="1"/>
</dbReference>
<proteinExistence type="predicted"/>
<dbReference type="SMART" id="SM00225">
    <property type="entry name" value="BTB"/>
    <property type="match status" value="1"/>
</dbReference>
<organism evidence="4">
    <name type="scientific">Oikopleura dioica</name>
    <name type="common">Tunicate</name>
    <dbReference type="NCBI Taxonomy" id="34765"/>
    <lineage>
        <taxon>Eukaryota</taxon>
        <taxon>Metazoa</taxon>
        <taxon>Chordata</taxon>
        <taxon>Tunicata</taxon>
        <taxon>Appendicularia</taxon>
        <taxon>Copelata</taxon>
        <taxon>Oikopleuridae</taxon>
        <taxon>Oikopleura</taxon>
    </lineage>
</organism>
<dbReference type="SMART" id="SM00612">
    <property type="entry name" value="Kelch"/>
    <property type="match status" value="3"/>
</dbReference>
<dbReference type="InterPro" id="IPR015915">
    <property type="entry name" value="Kelch-typ_b-propeller"/>
</dbReference>
<reference evidence="4" key="1">
    <citation type="journal article" date="2010" name="Science">
        <title>Plasticity of animal genome architecture unmasked by rapid evolution of a pelagic tunicate.</title>
        <authorList>
            <person name="Denoeud F."/>
            <person name="Henriet S."/>
            <person name="Mungpakdee S."/>
            <person name="Aury J.M."/>
            <person name="Da Silva C."/>
            <person name="Brinkmann H."/>
            <person name="Mikhaleva J."/>
            <person name="Olsen L.C."/>
            <person name="Jubin C."/>
            <person name="Canestro C."/>
            <person name="Bouquet J.M."/>
            <person name="Danks G."/>
            <person name="Poulain J."/>
            <person name="Campsteijn C."/>
            <person name="Adamski M."/>
            <person name="Cross I."/>
            <person name="Yadetie F."/>
            <person name="Muffato M."/>
            <person name="Louis A."/>
            <person name="Butcher S."/>
            <person name="Tsagkogeorga G."/>
            <person name="Konrad A."/>
            <person name="Singh S."/>
            <person name="Jensen M.F."/>
            <person name="Cong E.H."/>
            <person name="Eikeseth-Otteraa H."/>
            <person name="Noel B."/>
            <person name="Anthouard V."/>
            <person name="Porcel B.M."/>
            <person name="Kachouri-Lafond R."/>
            <person name="Nishino A."/>
            <person name="Ugolini M."/>
            <person name="Chourrout P."/>
            <person name="Nishida H."/>
            <person name="Aasland R."/>
            <person name="Huzurbazar S."/>
            <person name="Westhof E."/>
            <person name="Delsuc F."/>
            <person name="Lehrach H."/>
            <person name="Reinhardt R."/>
            <person name="Weissenbach J."/>
            <person name="Roy S.W."/>
            <person name="Artiguenave F."/>
            <person name="Postlethwait J.H."/>
            <person name="Manak J.R."/>
            <person name="Thompson E.M."/>
            <person name="Jaillon O."/>
            <person name="Du Pasquier L."/>
            <person name="Boudinot P."/>
            <person name="Liberles D.A."/>
            <person name="Volff J.N."/>
            <person name="Philippe H."/>
            <person name="Lenhard B."/>
            <person name="Roest Crollius H."/>
            <person name="Wincker P."/>
            <person name="Chourrout D."/>
        </authorList>
    </citation>
    <scope>NUCLEOTIDE SEQUENCE [LARGE SCALE GENOMIC DNA]</scope>
</reference>
<gene>
    <name evidence="4" type="ORF">GSOID_T00019470001</name>
</gene>
<evidence type="ECO:0000256" key="2">
    <source>
        <dbReference type="ARBA" id="ARBA00022737"/>
    </source>
</evidence>
<name>E4YTZ7_OIKDI</name>
<keyword evidence="2" id="KW-0677">Repeat</keyword>
<dbReference type="Pfam" id="PF24681">
    <property type="entry name" value="Kelch_KLHDC2_KLHL20_DRC7"/>
    <property type="match status" value="1"/>
</dbReference>
<dbReference type="InterPro" id="IPR000210">
    <property type="entry name" value="BTB/POZ_dom"/>
</dbReference>
<dbReference type="SUPFAM" id="SSF54695">
    <property type="entry name" value="POZ domain"/>
    <property type="match status" value="1"/>
</dbReference>
<accession>E4YTZ7</accession>
<dbReference type="PROSITE" id="PS50097">
    <property type="entry name" value="BTB"/>
    <property type="match status" value="1"/>
</dbReference>
<dbReference type="InterPro" id="IPR011333">
    <property type="entry name" value="SKP1/BTB/POZ_sf"/>
</dbReference>
<evidence type="ECO:0000256" key="1">
    <source>
        <dbReference type="ARBA" id="ARBA00022441"/>
    </source>
</evidence>
<protein>
    <recommendedName>
        <fullName evidence="3">BTB domain-containing protein</fullName>
    </recommendedName>
</protein>
<dbReference type="Pfam" id="PF07707">
    <property type="entry name" value="BACK"/>
    <property type="match status" value="1"/>
</dbReference>
<feature type="domain" description="BTB" evidence="3">
    <location>
        <begin position="5"/>
        <end position="64"/>
    </location>
</feature>
<dbReference type="PANTHER" id="PTHR45632">
    <property type="entry name" value="LD33804P"/>
    <property type="match status" value="1"/>
</dbReference>
<dbReference type="Gene3D" id="2.120.10.80">
    <property type="entry name" value="Kelch-type beta propeller"/>
    <property type="match status" value="1"/>
</dbReference>